<protein>
    <submittedName>
        <fullName evidence="1">Uncharacterized protein</fullName>
    </submittedName>
</protein>
<gene>
    <name evidence="1" type="ORF">P5673_005787</name>
</gene>
<evidence type="ECO:0000313" key="1">
    <source>
        <dbReference type="EMBL" id="KAK2569928.1"/>
    </source>
</evidence>
<proteinExistence type="predicted"/>
<evidence type="ECO:0000313" key="2">
    <source>
        <dbReference type="Proteomes" id="UP001249851"/>
    </source>
</evidence>
<keyword evidence="2" id="KW-1185">Reference proteome</keyword>
<organism evidence="1 2">
    <name type="scientific">Acropora cervicornis</name>
    <name type="common">Staghorn coral</name>
    <dbReference type="NCBI Taxonomy" id="6130"/>
    <lineage>
        <taxon>Eukaryota</taxon>
        <taxon>Metazoa</taxon>
        <taxon>Cnidaria</taxon>
        <taxon>Anthozoa</taxon>
        <taxon>Hexacorallia</taxon>
        <taxon>Scleractinia</taxon>
        <taxon>Astrocoeniina</taxon>
        <taxon>Acroporidae</taxon>
        <taxon>Acropora</taxon>
    </lineage>
</organism>
<dbReference type="AlphaFoldDB" id="A0AAD9VCX0"/>
<dbReference type="Proteomes" id="UP001249851">
    <property type="component" value="Unassembled WGS sequence"/>
</dbReference>
<name>A0AAD9VCX0_ACRCE</name>
<feature type="non-terminal residue" evidence="1">
    <location>
        <position position="255"/>
    </location>
</feature>
<sequence>MFRNQNNAKFRNTTWDSNSIVVFRLYLQPNDVSSTRNATAQAGNLLDESKLAAWAALPLALTVRSSYSRRSQQSQVPNIPLRGAIPEQWTPYGQASLRVSIFSSTDPAPERPSSPEEFVHENDLPENVWIKNGRSSILTKEFEEGNGFDVYIDGARFLPNSVTISKVGCEGLPLQQIGSEIDVQSELDSDIYNPEYNARLEYREPVFPPSSILMLKVYTVESISKSLRCVGFAIIPIFLEVGTTKQPEIGASQGK</sequence>
<reference evidence="1" key="2">
    <citation type="journal article" date="2023" name="Science">
        <title>Genomic signatures of disease resistance in endangered staghorn corals.</title>
        <authorList>
            <person name="Vollmer S.V."/>
            <person name="Selwyn J.D."/>
            <person name="Despard B.A."/>
            <person name="Roesel C.L."/>
        </authorList>
    </citation>
    <scope>NUCLEOTIDE SEQUENCE</scope>
    <source>
        <strain evidence="1">K2</strain>
    </source>
</reference>
<comment type="caution">
    <text evidence="1">The sequence shown here is derived from an EMBL/GenBank/DDBJ whole genome shotgun (WGS) entry which is preliminary data.</text>
</comment>
<accession>A0AAD9VCX0</accession>
<reference evidence="1" key="1">
    <citation type="journal article" date="2023" name="G3 (Bethesda)">
        <title>Whole genome assembly and annotation of the endangered Caribbean coral Acropora cervicornis.</title>
        <authorList>
            <person name="Selwyn J.D."/>
            <person name="Vollmer S.V."/>
        </authorList>
    </citation>
    <scope>NUCLEOTIDE SEQUENCE</scope>
    <source>
        <strain evidence="1">K2</strain>
    </source>
</reference>
<dbReference type="EMBL" id="JARQWQ010000009">
    <property type="protein sequence ID" value="KAK2569928.1"/>
    <property type="molecule type" value="Genomic_DNA"/>
</dbReference>